<proteinExistence type="predicted"/>
<gene>
    <name evidence="2" type="ORF">RJT34_09280</name>
</gene>
<evidence type="ECO:0000313" key="2">
    <source>
        <dbReference type="EMBL" id="KAK7311259.1"/>
    </source>
</evidence>
<keyword evidence="1" id="KW-0472">Membrane</keyword>
<dbReference type="Proteomes" id="UP001359559">
    <property type="component" value="Unassembled WGS sequence"/>
</dbReference>
<sequence length="93" mass="10443">MIITKLNFCWYDQDLGPNKDIPNEIVLYFQPLASVLHSSKSIALSYIISCCSSLLNTNILLSSIPSFLFSSHFQLIIVTVICISLHSCFTTKK</sequence>
<keyword evidence="1" id="KW-1133">Transmembrane helix</keyword>
<keyword evidence="3" id="KW-1185">Reference proteome</keyword>
<name>A0AAN9K8N9_CLITE</name>
<feature type="transmembrane region" description="Helical" evidence="1">
    <location>
        <begin position="67"/>
        <end position="89"/>
    </location>
</feature>
<protein>
    <submittedName>
        <fullName evidence="2">Uncharacterized protein</fullName>
    </submittedName>
</protein>
<accession>A0AAN9K8N9</accession>
<organism evidence="2 3">
    <name type="scientific">Clitoria ternatea</name>
    <name type="common">Butterfly pea</name>
    <dbReference type="NCBI Taxonomy" id="43366"/>
    <lineage>
        <taxon>Eukaryota</taxon>
        <taxon>Viridiplantae</taxon>
        <taxon>Streptophyta</taxon>
        <taxon>Embryophyta</taxon>
        <taxon>Tracheophyta</taxon>
        <taxon>Spermatophyta</taxon>
        <taxon>Magnoliopsida</taxon>
        <taxon>eudicotyledons</taxon>
        <taxon>Gunneridae</taxon>
        <taxon>Pentapetalae</taxon>
        <taxon>rosids</taxon>
        <taxon>fabids</taxon>
        <taxon>Fabales</taxon>
        <taxon>Fabaceae</taxon>
        <taxon>Papilionoideae</taxon>
        <taxon>50 kb inversion clade</taxon>
        <taxon>NPAAA clade</taxon>
        <taxon>indigoferoid/millettioid clade</taxon>
        <taxon>Phaseoleae</taxon>
        <taxon>Clitoria</taxon>
    </lineage>
</organism>
<comment type="caution">
    <text evidence="2">The sequence shown here is derived from an EMBL/GenBank/DDBJ whole genome shotgun (WGS) entry which is preliminary data.</text>
</comment>
<dbReference type="AlphaFoldDB" id="A0AAN9K8N9"/>
<feature type="transmembrane region" description="Helical" evidence="1">
    <location>
        <begin position="42"/>
        <end position="61"/>
    </location>
</feature>
<reference evidence="2 3" key="1">
    <citation type="submission" date="2024-01" db="EMBL/GenBank/DDBJ databases">
        <title>The genomes of 5 underutilized Papilionoideae crops provide insights into root nodulation and disease resistance.</title>
        <authorList>
            <person name="Yuan L."/>
        </authorList>
    </citation>
    <scope>NUCLEOTIDE SEQUENCE [LARGE SCALE GENOMIC DNA]</scope>
    <source>
        <strain evidence="2">LY-2023</strain>
        <tissue evidence="2">Leaf</tissue>
    </source>
</reference>
<dbReference type="EMBL" id="JAYKXN010000002">
    <property type="protein sequence ID" value="KAK7311259.1"/>
    <property type="molecule type" value="Genomic_DNA"/>
</dbReference>
<evidence type="ECO:0000313" key="3">
    <source>
        <dbReference type="Proteomes" id="UP001359559"/>
    </source>
</evidence>
<keyword evidence="1" id="KW-0812">Transmembrane</keyword>
<evidence type="ECO:0000256" key="1">
    <source>
        <dbReference type="SAM" id="Phobius"/>
    </source>
</evidence>